<feature type="non-terminal residue" evidence="2">
    <location>
        <position position="70"/>
    </location>
</feature>
<evidence type="ECO:0000313" key="2">
    <source>
        <dbReference type="EMBL" id="KAJ7031816.1"/>
    </source>
</evidence>
<reference evidence="2" key="1">
    <citation type="submission" date="2023-03" db="EMBL/GenBank/DDBJ databases">
        <title>Massive genome expansion in bonnet fungi (Mycena s.s.) driven by repeated elements and novel gene families across ecological guilds.</title>
        <authorList>
            <consortium name="Lawrence Berkeley National Laboratory"/>
            <person name="Harder C.B."/>
            <person name="Miyauchi S."/>
            <person name="Viragh M."/>
            <person name="Kuo A."/>
            <person name="Thoen E."/>
            <person name="Andreopoulos B."/>
            <person name="Lu D."/>
            <person name="Skrede I."/>
            <person name="Drula E."/>
            <person name="Henrissat B."/>
            <person name="Morin E."/>
            <person name="Kohler A."/>
            <person name="Barry K."/>
            <person name="LaButti K."/>
            <person name="Morin E."/>
            <person name="Salamov A."/>
            <person name="Lipzen A."/>
            <person name="Mereny Z."/>
            <person name="Hegedus B."/>
            <person name="Baldrian P."/>
            <person name="Stursova M."/>
            <person name="Weitz H."/>
            <person name="Taylor A."/>
            <person name="Grigoriev I.V."/>
            <person name="Nagy L.G."/>
            <person name="Martin F."/>
            <person name="Kauserud H."/>
        </authorList>
    </citation>
    <scope>NUCLEOTIDE SEQUENCE</scope>
    <source>
        <strain evidence="2">CBHHK200</strain>
    </source>
</reference>
<accession>A0AAD6SPN6</accession>
<evidence type="ECO:0008006" key="4">
    <source>
        <dbReference type="Google" id="ProtNLM"/>
    </source>
</evidence>
<name>A0AAD6SPN6_9AGAR</name>
<dbReference type="EMBL" id="JARJCM010000163">
    <property type="protein sequence ID" value="KAJ7024839.1"/>
    <property type="molecule type" value="Genomic_DNA"/>
</dbReference>
<dbReference type="AlphaFoldDB" id="A0AAD6SPN6"/>
<comment type="caution">
    <text evidence="2">The sequence shown here is derived from an EMBL/GenBank/DDBJ whole genome shotgun (WGS) entry which is preliminary data.</text>
</comment>
<dbReference type="Proteomes" id="UP001218188">
    <property type="component" value="Unassembled WGS sequence"/>
</dbReference>
<protein>
    <recommendedName>
        <fullName evidence="4">F-box domain-containing protein</fullName>
    </recommendedName>
</protein>
<organism evidence="2 3">
    <name type="scientific">Mycena alexandri</name>
    <dbReference type="NCBI Taxonomy" id="1745969"/>
    <lineage>
        <taxon>Eukaryota</taxon>
        <taxon>Fungi</taxon>
        <taxon>Dikarya</taxon>
        <taxon>Basidiomycota</taxon>
        <taxon>Agaricomycotina</taxon>
        <taxon>Agaricomycetes</taxon>
        <taxon>Agaricomycetidae</taxon>
        <taxon>Agaricales</taxon>
        <taxon>Marasmiineae</taxon>
        <taxon>Mycenaceae</taxon>
        <taxon>Mycena</taxon>
    </lineage>
</organism>
<dbReference type="EMBL" id="JARJCM010000078">
    <property type="protein sequence ID" value="KAJ7031816.1"/>
    <property type="molecule type" value="Genomic_DNA"/>
</dbReference>
<keyword evidence="3" id="KW-1185">Reference proteome</keyword>
<sequence length="70" mass="7822">RLVEEKIHIQRSLASIVYPILTLPVEVTAEIFVHCLPAKATQPSGKVAPMLLGGICRQWRDIACSTPRLW</sequence>
<gene>
    <name evidence="2" type="ORF">C8F04DRAFT_899109</name>
    <name evidence="1" type="ORF">C8F04DRAFT_901784</name>
</gene>
<evidence type="ECO:0000313" key="3">
    <source>
        <dbReference type="Proteomes" id="UP001218188"/>
    </source>
</evidence>
<feature type="non-terminal residue" evidence="2">
    <location>
        <position position="1"/>
    </location>
</feature>
<evidence type="ECO:0000313" key="1">
    <source>
        <dbReference type="EMBL" id="KAJ7024839.1"/>
    </source>
</evidence>
<proteinExistence type="predicted"/>